<dbReference type="Proteomes" id="UP000284842">
    <property type="component" value="Unassembled WGS sequence"/>
</dbReference>
<evidence type="ECO:0000313" key="2">
    <source>
        <dbReference type="Proteomes" id="UP000284842"/>
    </source>
</evidence>
<keyword evidence="2" id="KW-1185">Reference proteome</keyword>
<organism evidence="1 2">
    <name type="scientific">Panaeolus cyanescens</name>
    <dbReference type="NCBI Taxonomy" id="181874"/>
    <lineage>
        <taxon>Eukaryota</taxon>
        <taxon>Fungi</taxon>
        <taxon>Dikarya</taxon>
        <taxon>Basidiomycota</taxon>
        <taxon>Agaricomycotina</taxon>
        <taxon>Agaricomycetes</taxon>
        <taxon>Agaricomycetidae</taxon>
        <taxon>Agaricales</taxon>
        <taxon>Agaricineae</taxon>
        <taxon>Galeropsidaceae</taxon>
        <taxon>Panaeolus</taxon>
    </lineage>
</organism>
<evidence type="ECO:0008006" key="3">
    <source>
        <dbReference type="Google" id="ProtNLM"/>
    </source>
</evidence>
<comment type="caution">
    <text evidence="1">The sequence shown here is derived from an EMBL/GenBank/DDBJ whole genome shotgun (WGS) entry which is preliminary data.</text>
</comment>
<reference evidence="1 2" key="1">
    <citation type="journal article" date="2018" name="Evol. Lett.">
        <title>Horizontal gene cluster transfer increased hallucinogenic mushroom diversity.</title>
        <authorList>
            <person name="Reynolds H.T."/>
            <person name="Vijayakumar V."/>
            <person name="Gluck-Thaler E."/>
            <person name="Korotkin H.B."/>
            <person name="Matheny P.B."/>
            <person name="Slot J.C."/>
        </authorList>
    </citation>
    <scope>NUCLEOTIDE SEQUENCE [LARGE SCALE GENOMIC DNA]</scope>
    <source>
        <strain evidence="1 2">2629</strain>
    </source>
</reference>
<dbReference type="InParanoid" id="A0A409WCB0"/>
<dbReference type="OrthoDB" id="3145912at2759"/>
<evidence type="ECO:0000313" key="1">
    <source>
        <dbReference type="EMBL" id="PPQ76172.1"/>
    </source>
</evidence>
<name>A0A409WCB0_9AGAR</name>
<protein>
    <recommendedName>
        <fullName evidence="3">F-box domain-containing protein</fullName>
    </recommendedName>
</protein>
<dbReference type="AlphaFoldDB" id="A0A409WCB0"/>
<dbReference type="EMBL" id="NHTK01005601">
    <property type="protein sequence ID" value="PPQ76172.1"/>
    <property type="molecule type" value="Genomic_DNA"/>
</dbReference>
<proteinExistence type="predicted"/>
<sequence length="277" mass="32016">MFAQSATMANNACDTTYPVLPVELEQNIVEIAAFMIISFPLSCTSCALELQLTAQRFREWTMPFLYRVLHANSFSAGRTESESTEILNRYGKHIRHFFFGWDIQKSLEALKRSPMVQSIVNWNVHTEFEEMHSAVQHTSSLRRLSIFVGTLKPELLSSPVYCNITHIEIAGFLADPNVLVRLPNLTHLCIYISHDVADFNVLLDPGRKPLIQVVVYFNHYPQVRPADARVIKLKRLDTYTEVEDQWMRNPNGEMDFWELAERMVYARRGTFFSISSY</sequence>
<gene>
    <name evidence="1" type="ORF">CVT24_006598</name>
</gene>
<accession>A0A409WCB0</accession>